<dbReference type="GO" id="GO:0009231">
    <property type="term" value="P:riboflavin biosynthetic process"/>
    <property type="evidence" value="ECO:0007669"/>
    <property type="project" value="UniProtKB-UniRule"/>
</dbReference>
<feature type="binding site" evidence="9">
    <location>
        <position position="162"/>
    </location>
    <ligand>
        <name>GTP</name>
        <dbReference type="ChEBI" id="CHEBI:37565"/>
    </ligand>
</feature>
<feature type="binding site" evidence="9">
    <location>
        <begin position="63"/>
        <end position="67"/>
    </location>
    <ligand>
        <name>GTP</name>
        <dbReference type="ChEBI" id="CHEBI:37565"/>
    </ligand>
</feature>
<proteinExistence type="inferred from homology"/>
<dbReference type="GO" id="GO:0005525">
    <property type="term" value="F:GTP binding"/>
    <property type="evidence" value="ECO:0007669"/>
    <property type="project" value="UniProtKB-KW"/>
</dbReference>
<dbReference type="CDD" id="cd00641">
    <property type="entry name" value="GTP_cyclohydro2"/>
    <property type="match status" value="1"/>
</dbReference>
<feature type="active site" description="Proton acceptor" evidence="9">
    <location>
        <position position="139"/>
    </location>
</feature>
<comment type="pathway">
    <text evidence="1 9">Cofactor biosynthesis; riboflavin biosynthesis; 5-amino-6-(D-ribitylamino)uracil from GTP: step 1/4.</text>
</comment>
<feature type="binding site" evidence="9">
    <location>
        <position position="84"/>
    </location>
    <ligand>
        <name>GTP</name>
        <dbReference type="ChEBI" id="CHEBI:37565"/>
    </ligand>
</feature>
<dbReference type="UniPathway" id="UPA00275">
    <property type="reaction ID" value="UER00400"/>
</dbReference>
<organism evidence="11 12">
    <name type="scientific">Candidatus Campylobacter infans</name>
    <dbReference type="NCBI Taxonomy" id="2561898"/>
    <lineage>
        <taxon>Bacteria</taxon>
        <taxon>Pseudomonadati</taxon>
        <taxon>Campylobacterota</taxon>
        <taxon>Epsilonproteobacteria</taxon>
        <taxon>Campylobacterales</taxon>
        <taxon>Campylobacteraceae</taxon>
        <taxon>Campylobacter</taxon>
    </lineage>
</organism>
<protein>
    <recommendedName>
        <fullName evidence="9">GTP cyclohydrolase-2</fullName>
        <ecNumber evidence="9">3.5.4.25</ecNumber>
    </recommendedName>
    <alternativeName>
        <fullName evidence="9">GTP cyclohydrolase II</fullName>
    </alternativeName>
</protein>
<comment type="catalytic activity">
    <reaction evidence="8 9">
        <text>GTP + 4 H2O = 2,5-diamino-6-hydroxy-4-(5-phosphoribosylamino)-pyrimidine + formate + 2 phosphate + 3 H(+)</text>
        <dbReference type="Rhea" id="RHEA:23704"/>
        <dbReference type="ChEBI" id="CHEBI:15377"/>
        <dbReference type="ChEBI" id="CHEBI:15378"/>
        <dbReference type="ChEBI" id="CHEBI:15740"/>
        <dbReference type="ChEBI" id="CHEBI:37565"/>
        <dbReference type="ChEBI" id="CHEBI:43474"/>
        <dbReference type="ChEBI" id="CHEBI:58614"/>
        <dbReference type="EC" id="3.5.4.25"/>
    </reaction>
</comment>
<dbReference type="GO" id="GO:0003935">
    <property type="term" value="F:GTP cyclohydrolase II activity"/>
    <property type="evidence" value="ECO:0007669"/>
    <property type="project" value="UniProtKB-UniRule"/>
</dbReference>
<dbReference type="Proteomes" id="UP000509414">
    <property type="component" value="Chromosome"/>
</dbReference>
<keyword evidence="2 9" id="KW-0686">Riboflavin biosynthesis</keyword>
<evidence type="ECO:0000313" key="12">
    <source>
        <dbReference type="Proteomes" id="UP000509414"/>
    </source>
</evidence>
<dbReference type="SUPFAM" id="SSF142695">
    <property type="entry name" value="RibA-like"/>
    <property type="match status" value="1"/>
</dbReference>
<evidence type="ECO:0000259" key="10">
    <source>
        <dbReference type="Pfam" id="PF00925"/>
    </source>
</evidence>
<keyword evidence="7 9" id="KW-0342">GTP-binding</keyword>
<comment type="similarity">
    <text evidence="9">Belongs to the GTP cyclohydrolase II family.</text>
</comment>
<dbReference type="Gene3D" id="3.40.50.10990">
    <property type="entry name" value="GTP cyclohydrolase II"/>
    <property type="match status" value="1"/>
</dbReference>
<keyword evidence="3 9" id="KW-0479">Metal-binding</keyword>
<feature type="binding site" evidence="9">
    <location>
        <begin position="105"/>
        <end position="107"/>
    </location>
    <ligand>
        <name>GTP</name>
        <dbReference type="ChEBI" id="CHEBI:37565"/>
    </ligand>
</feature>
<dbReference type="FunFam" id="3.40.50.10990:FF:000002">
    <property type="entry name" value="GTP cyclohydrolase-2"/>
    <property type="match status" value="1"/>
</dbReference>
<name>A0A7H9CJH8_9BACT</name>
<evidence type="ECO:0000256" key="6">
    <source>
        <dbReference type="ARBA" id="ARBA00022833"/>
    </source>
</evidence>
<comment type="function">
    <text evidence="9">Catalyzes the conversion of GTP to 2,5-diamino-6-ribosylamino-4(3H)-pyrimidinone 5'-phosphate (DARP), formate and pyrophosphate.</text>
</comment>
<evidence type="ECO:0000313" key="11">
    <source>
        <dbReference type="EMBL" id="QLI04909.1"/>
    </source>
</evidence>
<dbReference type="EMBL" id="CP049075">
    <property type="protein sequence ID" value="QLI04909.1"/>
    <property type="molecule type" value="Genomic_DNA"/>
</dbReference>
<evidence type="ECO:0000256" key="3">
    <source>
        <dbReference type="ARBA" id="ARBA00022723"/>
    </source>
</evidence>
<comment type="cofactor">
    <cofactor evidence="9">
        <name>Zn(2+)</name>
        <dbReference type="ChEBI" id="CHEBI:29105"/>
    </cofactor>
    <text evidence="9">Binds 1 zinc ion per subunit.</text>
</comment>
<dbReference type="PANTHER" id="PTHR21327">
    <property type="entry name" value="GTP CYCLOHYDROLASE II-RELATED"/>
    <property type="match status" value="1"/>
</dbReference>
<dbReference type="EC" id="3.5.4.25" evidence="9"/>
<evidence type="ECO:0000256" key="1">
    <source>
        <dbReference type="ARBA" id="ARBA00004853"/>
    </source>
</evidence>
<dbReference type="InterPro" id="IPR000926">
    <property type="entry name" value="RibA"/>
</dbReference>
<evidence type="ECO:0000256" key="7">
    <source>
        <dbReference type="ARBA" id="ARBA00023134"/>
    </source>
</evidence>
<evidence type="ECO:0000256" key="5">
    <source>
        <dbReference type="ARBA" id="ARBA00022801"/>
    </source>
</evidence>
<feature type="binding site" evidence="9">
    <location>
        <position position="127"/>
    </location>
    <ligand>
        <name>GTP</name>
        <dbReference type="ChEBI" id="CHEBI:37565"/>
    </ligand>
</feature>
<dbReference type="GO" id="GO:0008270">
    <property type="term" value="F:zinc ion binding"/>
    <property type="evidence" value="ECO:0007669"/>
    <property type="project" value="UniProtKB-UniRule"/>
</dbReference>
<feature type="binding site" evidence="9">
    <location>
        <position position="167"/>
    </location>
    <ligand>
        <name>GTP</name>
        <dbReference type="ChEBI" id="CHEBI:37565"/>
    </ligand>
</feature>
<dbReference type="GO" id="GO:0005829">
    <property type="term" value="C:cytosol"/>
    <property type="evidence" value="ECO:0007669"/>
    <property type="project" value="TreeGrafter"/>
</dbReference>
<evidence type="ECO:0000256" key="9">
    <source>
        <dbReference type="HAMAP-Rule" id="MF_00179"/>
    </source>
</evidence>
<feature type="binding site" evidence="9">
    <location>
        <position position="79"/>
    </location>
    <ligand>
        <name>Zn(2+)</name>
        <dbReference type="ChEBI" id="CHEBI:29105"/>
        <note>catalytic</note>
    </ligand>
</feature>
<evidence type="ECO:0000256" key="8">
    <source>
        <dbReference type="ARBA" id="ARBA00049295"/>
    </source>
</evidence>
<dbReference type="InterPro" id="IPR036144">
    <property type="entry name" value="RibA-like_sf"/>
</dbReference>
<feature type="binding site" evidence="9">
    <location>
        <position position="68"/>
    </location>
    <ligand>
        <name>Zn(2+)</name>
        <dbReference type="ChEBI" id="CHEBI:29105"/>
        <note>catalytic</note>
    </ligand>
</feature>
<feature type="binding site" evidence="9">
    <location>
        <position position="81"/>
    </location>
    <ligand>
        <name>Zn(2+)</name>
        <dbReference type="ChEBI" id="CHEBI:29105"/>
        <note>catalytic</note>
    </ligand>
</feature>
<dbReference type="AlphaFoldDB" id="A0A7H9CJH8"/>
<dbReference type="NCBIfam" id="TIGR00505">
    <property type="entry name" value="ribA"/>
    <property type="match status" value="1"/>
</dbReference>
<gene>
    <name evidence="9 11" type="primary">ribA</name>
    <name evidence="11" type="ORF">CINF_0369</name>
</gene>
<keyword evidence="5 9" id="KW-0378">Hydrolase</keyword>
<dbReference type="Pfam" id="PF00925">
    <property type="entry name" value="GTP_cyclohydro2"/>
    <property type="match status" value="1"/>
</dbReference>
<dbReference type="NCBIfam" id="NF001591">
    <property type="entry name" value="PRK00393.1"/>
    <property type="match status" value="1"/>
</dbReference>
<feature type="active site" description="Nucleophile" evidence="9">
    <location>
        <position position="141"/>
    </location>
</feature>
<dbReference type="KEGG" id="cinf:CINF_0369"/>
<dbReference type="PANTHER" id="PTHR21327:SF18">
    <property type="entry name" value="3,4-DIHYDROXY-2-BUTANONE 4-PHOSPHATE SYNTHASE"/>
    <property type="match status" value="1"/>
</dbReference>
<keyword evidence="6 9" id="KW-0862">Zinc</keyword>
<evidence type="ECO:0000256" key="2">
    <source>
        <dbReference type="ARBA" id="ARBA00022619"/>
    </source>
</evidence>
<accession>A0A7H9CJH8</accession>
<reference evidence="11 12" key="1">
    <citation type="submission" date="2020-02" db="EMBL/GenBank/DDBJ databases">
        <title>Complete genome sequence of the novel Campylobacter species Candidatus Campylobacter infans.</title>
        <authorList>
            <person name="Duim B."/>
            <person name="Zomer A."/>
            <person name="van der Graaf L."/>
            <person name="Wagenaar J."/>
        </authorList>
    </citation>
    <scope>NUCLEOTIDE SEQUENCE [LARGE SCALE GENOMIC DNA]</scope>
    <source>
        <strain evidence="11 12">19S00001</strain>
    </source>
</reference>
<feature type="domain" description="GTP cyclohydrolase II" evidence="10">
    <location>
        <begin position="16"/>
        <end position="175"/>
    </location>
</feature>
<sequence>MTKPNFNPKNIEISKTANLPTRFGNFKICVYKELINNAIKEHAAIFSTDLAKRIENNENINVRIHSECLTGDGFGSLKCDCGEQLVYALNFIAQNGGLLIYLRQEGRNIGLFNKINAYELQDQGADTIQANHQLGFGADERSYEIADFILKNFGIKNIKLITNNPAKLNALKSAHIIARIPIQIKANKYDKNYLRIKKEQMGHLLD</sequence>
<keyword evidence="4 9" id="KW-0547">Nucleotide-binding</keyword>
<dbReference type="HAMAP" id="MF_00179">
    <property type="entry name" value="RibA"/>
    <property type="match status" value="1"/>
</dbReference>
<keyword evidence="12" id="KW-1185">Reference proteome</keyword>
<dbReference type="InterPro" id="IPR032677">
    <property type="entry name" value="GTP_cyclohydro_II"/>
</dbReference>
<evidence type="ECO:0000256" key="4">
    <source>
        <dbReference type="ARBA" id="ARBA00022741"/>
    </source>
</evidence>